<evidence type="ECO:0000313" key="3">
    <source>
        <dbReference type="EMBL" id="MFC5588809.1"/>
    </source>
</evidence>
<dbReference type="SUPFAM" id="SSF55073">
    <property type="entry name" value="Nucleotide cyclase"/>
    <property type="match status" value="1"/>
</dbReference>
<dbReference type="PANTHER" id="PTHR33121">
    <property type="entry name" value="CYCLIC DI-GMP PHOSPHODIESTERASE PDEF"/>
    <property type="match status" value="1"/>
</dbReference>
<dbReference type="Proteomes" id="UP001596109">
    <property type="component" value="Unassembled WGS sequence"/>
</dbReference>
<comment type="caution">
    <text evidence="3">The sequence shown here is derived from an EMBL/GenBank/DDBJ whole genome shotgun (WGS) entry which is preliminary data.</text>
</comment>
<feature type="domain" description="EAL" evidence="1">
    <location>
        <begin position="369"/>
        <end position="623"/>
    </location>
</feature>
<dbReference type="Pfam" id="PF00990">
    <property type="entry name" value="GGDEF"/>
    <property type="match status" value="1"/>
</dbReference>
<proteinExistence type="predicted"/>
<evidence type="ECO:0000259" key="1">
    <source>
        <dbReference type="PROSITE" id="PS50883"/>
    </source>
</evidence>
<dbReference type="SMART" id="SM00267">
    <property type="entry name" value="GGDEF"/>
    <property type="match status" value="1"/>
</dbReference>
<evidence type="ECO:0000313" key="4">
    <source>
        <dbReference type="Proteomes" id="UP001596109"/>
    </source>
</evidence>
<reference evidence="4" key="1">
    <citation type="journal article" date="2019" name="Int. J. Syst. Evol. Microbiol.">
        <title>The Global Catalogue of Microorganisms (GCM) 10K type strain sequencing project: providing services to taxonomists for standard genome sequencing and annotation.</title>
        <authorList>
            <consortium name="The Broad Institute Genomics Platform"/>
            <consortium name="The Broad Institute Genome Sequencing Center for Infectious Disease"/>
            <person name="Wu L."/>
            <person name="Ma J."/>
        </authorList>
    </citation>
    <scope>NUCLEOTIDE SEQUENCE [LARGE SCALE GENOMIC DNA]</scope>
    <source>
        <strain evidence="4">CGMCC 4.1434</strain>
    </source>
</reference>
<dbReference type="SUPFAM" id="SSF55781">
    <property type="entry name" value="GAF domain-like"/>
    <property type="match status" value="1"/>
</dbReference>
<dbReference type="InterPro" id="IPR043128">
    <property type="entry name" value="Rev_trsase/Diguanyl_cyclase"/>
</dbReference>
<dbReference type="SUPFAM" id="SSF141868">
    <property type="entry name" value="EAL domain-like"/>
    <property type="match status" value="1"/>
</dbReference>
<dbReference type="PANTHER" id="PTHR33121:SF70">
    <property type="entry name" value="SIGNALING PROTEIN YKOW"/>
    <property type="match status" value="1"/>
</dbReference>
<dbReference type="Gene3D" id="3.30.450.40">
    <property type="match status" value="1"/>
</dbReference>
<dbReference type="PROSITE" id="PS50887">
    <property type="entry name" value="GGDEF"/>
    <property type="match status" value="1"/>
</dbReference>
<evidence type="ECO:0000259" key="2">
    <source>
        <dbReference type="PROSITE" id="PS50887"/>
    </source>
</evidence>
<dbReference type="RefSeq" id="WP_381432410.1">
    <property type="nucleotide sequence ID" value="NZ_JBHSNO010000005.1"/>
</dbReference>
<dbReference type="Gene3D" id="3.30.70.270">
    <property type="match status" value="1"/>
</dbReference>
<gene>
    <name evidence="3" type="ORF">ACFPRA_07920</name>
</gene>
<name>A0ABW0TK65_9BACL</name>
<dbReference type="CDD" id="cd01948">
    <property type="entry name" value="EAL"/>
    <property type="match status" value="1"/>
</dbReference>
<keyword evidence="4" id="KW-1185">Reference proteome</keyword>
<sequence length="635" mass="72080">MGYGRELSAESVNAVLEELHQQQELLFTQAKFLNVTNDSIKLVLEETCRRIAKIMKCERVGIWLFNKEQDELTAQNCYDATSSKHTSGERLFRSDTPSYFKAIQQERTLAVDDVTTHPATQDLVDGYLGKRGTVKSMLDVALILSQGIGGVLCCETETRRTWTSFDETVIAALADMLSFLFDRLYRLEAEEHIRTLAYTDVLTGLDNPHAFTEKASLKIRSLAKKERGIFIYMILDQFTEVQATLGHGAGEKVLRLIADRLCYLFPEPALTSRIGFDHFIIFYPYSGNRVTREMDIDFIAKVLREPMVVGGQEVYMTFSFGVSSFPDHVSNVKDGLQAAQVALEAARKKSPRKARGFYKPDLFRTMKETMLSEMNLRRGLDFNEFRLFYQPQVDCLTGKVLGFEGLIRWQHPERGLIAPGDFIELAESTGLIIPIGEWVIQEAFSQLAVWEKLGRGHLTISINLSPRHFLHTKLPAFLMECANNKGIEPQKLKLEITENVALEDHVAVNKRINQLSEMGFPVSIDDFGTGYSAFIYLQHFPVQQIKIDRQFVRTVDVDPKSEIIIKSIVQLAQMLGLQTVAEGVENEEQWKRLQAMGCDEIQGFYFSKPLPAEEIHRFFASSEELLLPMPKGAKN</sequence>
<dbReference type="CDD" id="cd01949">
    <property type="entry name" value="GGDEF"/>
    <property type="match status" value="1"/>
</dbReference>
<dbReference type="NCBIfam" id="TIGR00254">
    <property type="entry name" value="GGDEF"/>
    <property type="match status" value="1"/>
</dbReference>
<dbReference type="Pfam" id="PF00563">
    <property type="entry name" value="EAL"/>
    <property type="match status" value="1"/>
</dbReference>
<dbReference type="PROSITE" id="PS50883">
    <property type="entry name" value="EAL"/>
    <property type="match status" value="1"/>
</dbReference>
<protein>
    <submittedName>
        <fullName evidence="3">EAL domain-containing protein</fullName>
    </submittedName>
</protein>
<dbReference type="InterPro" id="IPR003018">
    <property type="entry name" value="GAF"/>
</dbReference>
<accession>A0ABW0TK65</accession>
<organism evidence="3 4">
    <name type="scientific">Sporosarcina soli</name>
    <dbReference type="NCBI Taxonomy" id="334736"/>
    <lineage>
        <taxon>Bacteria</taxon>
        <taxon>Bacillati</taxon>
        <taxon>Bacillota</taxon>
        <taxon>Bacilli</taxon>
        <taxon>Bacillales</taxon>
        <taxon>Caryophanaceae</taxon>
        <taxon>Sporosarcina</taxon>
    </lineage>
</organism>
<dbReference type="InterPro" id="IPR001633">
    <property type="entry name" value="EAL_dom"/>
</dbReference>
<dbReference type="Gene3D" id="3.20.20.450">
    <property type="entry name" value="EAL domain"/>
    <property type="match status" value="1"/>
</dbReference>
<dbReference type="EMBL" id="JBHSNO010000005">
    <property type="protein sequence ID" value="MFC5588809.1"/>
    <property type="molecule type" value="Genomic_DNA"/>
</dbReference>
<dbReference type="Pfam" id="PF01590">
    <property type="entry name" value="GAF"/>
    <property type="match status" value="1"/>
</dbReference>
<dbReference type="SMART" id="SM00065">
    <property type="entry name" value="GAF"/>
    <property type="match status" value="1"/>
</dbReference>
<dbReference type="SMART" id="SM00052">
    <property type="entry name" value="EAL"/>
    <property type="match status" value="1"/>
</dbReference>
<dbReference type="InterPro" id="IPR000160">
    <property type="entry name" value="GGDEF_dom"/>
</dbReference>
<dbReference type="InterPro" id="IPR035919">
    <property type="entry name" value="EAL_sf"/>
</dbReference>
<dbReference type="InterPro" id="IPR029016">
    <property type="entry name" value="GAF-like_dom_sf"/>
</dbReference>
<dbReference type="InterPro" id="IPR050706">
    <property type="entry name" value="Cyclic-di-GMP_PDE-like"/>
</dbReference>
<feature type="domain" description="GGDEF" evidence="2">
    <location>
        <begin position="226"/>
        <end position="360"/>
    </location>
</feature>
<dbReference type="InterPro" id="IPR029787">
    <property type="entry name" value="Nucleotide_cyclase"/>
</dbReference>